<dbReference type="RefSeq" id="WP_345612135.1">
    <property type="nucleotide sequence ID" value="NZ_BAABJO010000044.1"/>
</dbReference>
<protein>
    <submittedName>
        <fullName evidence="1">Uncharacterized protein</fullName>
    </submittedName>
</protein>
<sequence length="201" mass="20993">MDMPWAVAALLGESDPRWMEHALGTAHVGRRALANLGQLAAATYPTLEQRVGEVLRAALQVDLGGLALAAWSSYRELVEAAERTRDAPGAPEDVVLAEHEITWSQRLAVEVIVNGTLRTTLQFDLAVSLTMRGVVAVVGAGMLAGLRVGDVLAGARLALWEQELAAREVTCLVGALVRLGDGVPLVAGAGAPSPTALHVPG</sequence>
<keyword evidence="2" id="KW-1185">Reference proteome</keyword>
<dbReference type="Proteomes" id="UP001500804">
    <property type="component" value="Unassembled WGS sequence"/>
</dbReference>
<comment type="caution">
    <text evidence="1">The sequence shown here is derived from an EMBL/GenBank/DDBJ whole genome shotgun (WGS) entry which is preliminary data.</text>
</comment>
<proteinExistence type="predicted"/>
<organism evidence="1 2">
    <name type="scientific">Pseudonocardia adelaidensis</name>
    <dbReference type="NCBI Taxonomy" id="648754"/>
    <lineage>
        <taxon>Bacteria</taxon>
        <taxon>Bacillati</taxon>
        <taxon>Actinomycetota</taxon>
        <taxon>Actinomycetes</taxon>
        <taxon>Pseudonocardiales</taxon>
        <taxon>Pseudonocardiaceae</taxon>
        <taxon>Pseudonocardia</taxon>
    </lineage>
</organism>
<dbReference type="EMBL" id="BAABJO010000044">
    <property type="protein sequence ID" value="GAA5139558.1"/>
    <property type="molecule type" value="Genomic_DNA"/>
</dbReference>
<evidence type="ECO:0000313" key="2">
    <source>
        <dbReference type="Proteomes" id="UP001500804"/>
    </source>
</evidence>
<accession>A0ABP9P2Q1</accession>
<name>A0ABP9P2Q1_9PSEU</name>
<gene>
    <name evidence="1" type="ORF">GCM10023320_75780</name>
</gene>
<evidence type="ECO:0000313" key="1">
    <source>
        <dbReference type="EMBL" id="GAA5139558.1"/>
    </source>
</evidence>
<reference evidence="2" key="1">
    <citation type="journal article" date="2019" name="Int. J. Syst. Evol. Microbiol.">
        <title>The Global Catalogue of Microorganisms (GCM) 10K type strain sequencing project: providing services to taxonomists for standard genome sequencing and annotation.</title>
        <authorList>
            <consortium name="The Broad Institute Genomics Platform"/>
            <consortium name="The Broad Institute Genome Sequencing Center for Infectious Disease"/>
            <person name="Wu L."/>
            <person name="Ma J."/>
        </authorList>
    </citation>
    <scope>NUCLEOTIDE SEQUENCE [LARGE SCALE GENOMIC DNA]</scope>
    <source>
        <strain evidence="2">JCM 18302</strain>
    </source>
</reference>